<gene>
    <name evidence="1" type="ORF">EK0264_10710</name>
</gene>
<protein>
    <submittedName>
        <fullName evidence="1">Uncharacterized protein</fullName>
    </submittedName>
</protein>
<organism evidence="1 2">
    <name type="scientific">Epidermidibacterium keratini</name>
    <dbReference type="NCBI Taxonomy" id="1891644"/>
    <lineage>
        <taxon>Bacteria</taxon>
        <taxon>Bacillati</taxon>
        <taxon>Actinomycetota</taxon>
        <taxon>Actinomycetes</taxon>
        <taxon>Sporichthyales</taxon>
        <taxon>Sporichthyaceae</taxon>
        <taxon>Epidermidibacterium</taxon>
    </lineage>
</organism>
<proteinExistence type="predicted"/>
<name>A0A7L4YP88_9ACTN</name>
<dbReference type="AlphaFoldDB" id="A0A7L4YP88"/>
<dbReference type="Proteomes" id="UP000463857">
    <property type="component" value="Chromosome"/>
</dbReference>
<reference evidence="1 2" key="1">
    <citation type="journal article" date="2018" name="Int. J. Syst. Evol. Microbiol.">
        <title>Epidermidibacterium keratini gen. nov., sp. nov., a member of the family Sporichthyaceae, isolated from keratin epidermis.</title>
        <authorList>
            <person name="Lee D.G."/>
            <person name="Trujillo M.E."/>
            <person name="Kang S."/>
            <person name="Nam J.J."/>
            <person name="Kim Y.J."/>
        </authorList>
    </citation>
    <scope>NUCLEOTIDE SEQUENCE [LARGE SCALE GENOMIC DNA]</scope>
    <source>
        <strain evidence="1 2">EPI-7</strain>
    </source>
</reference>
<evidence type="ECO:0000313" key="2">
    <source>
        <dbReference type="Proteomes" id="UP000463857"/>
    </source>
</evidence>
<dbReference type="KEGG" id="eke:EK0264_10710"/>
<keyword evidence="2" id="KW-1185">Reference proteome</keyword>
<sequence length="73" mass="7543">MTVHTPDDPDGSGIAIVPQDIPLPSKTAEPAWVNVAEPFSALTVHVPSRALTPVIADTTSRAALAGFQVALVI</sequence>
<dbReference type="InParanoid" id="A0A7L4YP88"/>
<dbReference type="RefSeq" id="WP_159545469.1">
    <property type="nucleotide sequence ID" value="NZ_CP047156.1"/>
</dbReference>
<evidence type="ECO:0000313" key="1">
    <source>
        <dbReference type="EMBL" id="QHC00713.1"/>
    </source>
</evidence>
<dbReference type="EMBL" id="CP047156">
    <property type="protein sequence ID" value="QHC00713.1"/>
    <property type="molecule type" value="Genomic_DNA"/>
</dbReference>
<accession>A0A7L4YP88</accession>